<dbReference type="STRING" id="660517.SAMN04487946_11116"/>
<evidence type="ECO:0000313" key="1">
    <source>
        <dbReference type="EMBL" id="SDY31621.1"/>
    </source>
</evidence>
<dbReference type="OrthoDB" id="349988at2157"/>
<evidence type="ECO:0000313" key="2">
    <source>
        <dbReference type="Proteomes" id="UP000199170"/>
    </source>
</evidence>
<keyword evidence="2" id="KW-1185">Reference proteome</keyword>
<protein>
    <submittedName>
        <fullName evidence="1">Uncharacterized protein</fullName>
    </submittedName>
</protein>
<accession>A0A1H3IV91</accession>
<dbReference type="RefSeq" id="WP_089768477.1">
    <property type="nucleotide sequence ID" value="NZ_FNPB01000011.1"/>
</dbReference>
<reference evidence="2" key="1">
    <citation type="submission" date="2016-10" db="EMBL/GenBank/DDBJ databases">
        <authorList>
            <person name="Varghese N."/>
            <person name="Submissions S."/>
        </authorList>
    </citation>
    <scope>NUCLEOTIDE SEQUENCE [LARGE SCALE GENOMIC DNA]</scope>
    <source>
        <strain evidence="2">CGMCC 1.10118</strain>
    </source>
</reference>
<dbReference type="Proteomes" id="UP000199170">
    <property type="component" value="Unassembled WGS sequence"/>
</dbReference>
<organism evidence="1 2">
    <name type="scientific">Halobellus clavatus</name>
    <dbReference type="NCBI Taxonomy" id="660517"/>
    <lineage>
        <taxon>Archaea</taxon>
        <taxon>Methanobacteriati</taxon>
        <taxon>Methanobacteriota</taxon>
        <taxon>Stenosarchaea group</taxon>
        <taxon>Halobacteria</taxon>
        <taxon>Halobacteriales</taxon>
        <taxon>Haloferacaceae</taxon>
        <taxon>Halobellus</taxon>
    </lineage>
</organism>
<proteinExistence type="predicted"/>
<dbReference type="AlphaFoldDB" id="A0A1H3IV91"/>
<dbReference type="EMBL" id="FNPB01000011">
    <property type="protein sequence ID" value="SDY31621.1"/>
    <property type="molecule type" value="Genomic_DNA"/>
</dbReference>
<gene>
    <name evidence="1" type="ORF">SAMN04487946_11116</name>
</gene>
<sequence length="227" mass="26000">MIDHDTRINPDWTVAQLLDLYDGHTYETKHDHPDRFICDFCAAGVAYSSTPRVAQYVTDRILNPDHPVWQSKMREHPGKRPLTPLATYCEDCAARRLYFPCEGFNEARVFFTLKEDRTMSNPEVTDISSADDGIPWNPRELSEKITGVPWEANAILAGDELWGPENMVTVFLSMGSGVDIRELVKWDGSLDPQVLGHARREYRAFTRKMLEKGQTRTAFRDHVRGDN</sequence>
<name>A0A1H3IV91_9EURY</name>